<feature type="transmembrane region" description="Helical" evidence="8">
    <location>
        <begin position="125"/>
        <end position="149"/>
    </location>
</feature>
<keyword evidence="5 8" id="KW-0812">Transmembrane</keyword>
<dbReference type="InterPro" id="IPR037294">
    <property type="entry name" value="ABC_BtuC-like"/>
</dbReference>
<accession>A0A1V6CE14</accession>
<feature type="transmembrane region" description="Helical" evidence="8">
    <location>
        <begin position="74"/>
        <end position="93"/>
    </location>
</feature>
<dbReference type="SUPFAM" id="SSF81345">
    <property type="entry name" value="ABC transporter involved in vitamin B12 uptake, BtuC"/>
    <property type="match status" value="1"/>
</dbReference>
<dbReference type="CDD" id="cd06550">
    <property type="entry name" value="TM_ABC_iron-siderophores_like"/>
    <property type="match status" value="1"/>
</dbReference>
<comment type="caution">
    <text evidence="9">The sequence shown here is derived from an EMBL/GenBank/DDBJ whole genome shotgun (WGS) entry which is preliminary data.</text>
</comment>
<evidence type="ECO:0000256" key="2">
    <source>
        <dbReference type="ARBA" id="ARBA00007935"/>
    </source>
</evidence>
<gene>
    <name evidence="9" type="primary">hmuU</name>
    <name evidence="9" type="ORF">BWX89_00155</name>
</gene>
<protein>
    <submittedName>
        <fullName evidence="9">Hemin transport system permease protein HmuU</fullName>
    </submittedName>
</protein>
<organism evidence="9">
    <name type="scientific">candidate division TA06 bacterium ADurb.Bin131</name>
    <dbReference type="NCBI Taxonomy" id="1852827"/>
    <lineage>
        <taxon>Bacteria</taxon>
        <taxon>Bacteria division TA06</taxon>
    </lineage>
</organism>
<feature type="transmembrane region" description="Helical" evidence="8">
    <location>
        <begin position="286"/>
        <end position="305"/>
    </location>
</feature>
<keyword evidence="3" id="KW-0813">Transport</keyword>
<name>A0A1V6CE14_UNCT6</name>
<comment type="subcellular location">
    <subcellularLocation>
        <location evidence="1">Cell membrane</location>
        <topology evidence="1">Multi-pass membrane protein</topology>
    </subcellularLocation>
</comment>
<reference evidence="9" key="1">
    <citation type="submission" date="2017-02" db="EMBL/GenBank/DDBJ databases">
        <title>Delving into the versatile metabolic prowess of the omnipresent phylum Bacteroidetes.</title>
        <authorList>
            <person name="Nobu M.K."/>
            <person name="Mei R."/>
            <person name="Narihiro T."/>
            <person name="Kuroda K."/>
            <person name="Liu W.-T."/>
        </authorList>
    </citation>
    <scope>NUCLEOTIDE SEQUENCE</scope>
    <source>
        <strain evidence="9">ADurb.Bin131</strain>
    </source>
</reference>
<keyword evidence="4" id="KW-1003">Cell membrane</keyword>
<feature type="transmembrane region" description="Helical" evidence="8">
    <location>
        <begin position="169"/>
        <end position="191"/>
    </location>
</feature>
<dbReference type="FunFam" id="1.10.3470.10:FF:000001">
    <property type="entry name" value="Vitamin B12 ABC transporter permease BtuC"/>
    <property type="match status" value="1"/>
</dbReference>
<dbReference type="InterPro" id="IPR000522">
    <property type="entry name" value="ABC_transptr_permease_BtuC"/>
</dbReference>
<feature type="transmembrane region" description="Helical" evidence="8">
    <location>
        <begin position="259"/>
        <end position="280"/>
    </location>
</feature>
<evidence type="ECO:0000256" key="6">
    <source>
        <dbReference type="ARBA" id="ARBA00022989"/>
    </source>
</evidence>
<dbReference type="GO" id="GO:0022857">
    <property type="term" value="F:transmembrane transporter activity"/>
    <property type="evidence" value="ECO:0007669"/>
    <property type="project" value="InterPro"/>
</dbReference>
<evidence type="ECO:0000256" key="4">
    <source>
        <dbReference type="ARBA" id="ARBA00022475"/>
    </source>
</evidence>
<proteinExistence type="inferred from homology"/>
<dbReference type="GO" id="GO:0033214">
    <property type="term" value="P:siderophore-iron import into cell"/>
    <property type="evidence" value="ECO:0007669"/>
    <property type="project" value="TreeGrafter"/>
</dbReference>
<feature type="transmembrane region" description="Helical" evidence="8">
    <location>
        <begin position="216"/>
        <end position="247"/>
    </location>
</feature>
<sequence>MLAIVAGISLGTENFSPLKIYKIITEPQTYPFEKTIFFQLRLPRVWCGFLVGSGLSVAGLILQSVLKNPLAESYTIGISGGASLGIAIGIISGEMLTIPVFAFIGSIISIFLLLIAGSIRKMSSGTLLLFGIMLNFIFSSFSLLAITLLQKEKFMEAVIWFMGNLGSYYPAILNSAPFFLLPAYFFTWLFWKELNIFSLGEEKAATLGINPDKRRYLWLGIAGLITGYCVSLAGLVGFVGLVIPHAVRTCVGADHKKTIPASILAGGAFLVIADTLARTIVQPVEIPVGVISGFFGGIFFVLILMKTSGKQKW</sequence>
<feature type="transmembrane region" description="Helical" evidence="8">
    <location>
        <begin position="45"/>
        <end position="62"/>
    </location>
</feature>
<evidence type="ECO:0000256" key="8">
    <source>
        <dbReference type="SAM" id="Phobius"/>
    </source>
</evidence>
<dbReference type="PANTHER" id="PTHR30472:SF25">
    <property type="entry name" value="ABC TRANSPORTER PERMEASE PROTEIN MJ0876-RELATED"/>
    <property type="match status" value="1"/>
</dbReference>
<evidence type="ECO:0000256" key="7">
    <source>
        <dbReference type="ARBA" id="ARBA00023136"/>
    </source>
</evidence>
<keyword evidence="7 8" id="KW-0472">Membrane</keyword>
<feature type="transmembrane region" description="Helical" evidence="8">
    <location>
        <begin position="100"/>
        <end position="119"/>
    </location>
</feature>
<dbReference type="AlphaFoldDB" id="A0A1V6CE14"/>
<evidence type="ECO:0000256" key="1">
    <source>
        <dbReference type="ARBA" id="ARBA00004651"/>
    </source>
</evidence>
<dbReference type="Pfam" id="PF01032">
    <property type="entry name" value="FecCD"/>
    <property type="match status" value="1"/>
</dbReference>
<dbReference type="GO" id="GO:0005886">
    <property type="term" value="C:plasma membrane"/>
    <property type="evidence" value="ECO:0007669"/>
    <property type="project" value="UniProtKB-SubCell"/>
</dbReference>
<dbReference type="Gene3D" id="1.10.3470.10">
    <property type="entry name" value="ABC transporter involved in vitamin B12 uptake, BtuC"/>
    <property type="match status" value="1"/>
</dbReference>
<dbReference type="Proteomes" id="UP000485562">
    <property type="component" value="Unassembled WGS sequence"/>
</dbReference>
<comment type="similarity">
    <text evidence="2">Belongs to the binding-protein-dependent transport system permease family. FecCD subfamily.</text>
</comment>
<dbReference type="PANTHER" id="PTHR30472">
    <property type="entry name" value="FERRIC ENTEROBACTIN TRANSPORT SYSTEM PERMEASE PROTEIN"/>
    <property type="match status" value="1"/>
</dbReference>
<keyword evidence="6 8" id="KW-1133">Transmembrane helix</keyword>
<evidence type="ECO:0000256" key="5">
    <source>
        <dbReference type="ARBA" id="ARBA00022692"/>
    </source>
</evidence>
<evidence type="ECO:0000313" key="9">
    <source>
        <dbReference type="EMBL" id="OQB75130.1"/>
    </source>
</evidence>
<dbReference type="EMBL" id="MWDQ01000023">
    <property type="protein sequence ID" value="OQB75130.1"/>
    <property type="molecule type" value="Genomic_DNA"/>
</dbReference>
<evidence type="ECO:0000256" key="3">
    <source>
        <dbReference type="ARBA" id="ARBA00022448"/>
    </source>
</evidence>